<sequence>MLSRHWAVATPSFTQFGGIFDNLLMEDELFYQCGCCLEKCYIILEQYGPGGYPMLAPMPQIPPPGVYYPAPAPPAALPVLNIDDIAAVIQDIEDGILEPEVVDLVSDDEQD</sequence>
<dbReference type="KEGG" id="foc:127750610"/>
<evidence type="ECO:0000313" key="2">
    <source>
        <dbReference type="RefSeq" id="XP_052128679.1"/>
    </source>
</evidence>
<evidence type="ECO:0000313" key="1">
    <source>
        <dbReference type="Proteomes" id="UP000504606"/>
    </source>
</evidence>
<dbReference type="Proteomes" id="UP000504606">
    <property type="component" value="Unplaced"/>
</dbReference>
<gene>
    <name evidence="2" type="primary">LOC127750610</name>
</gene>
<protein>
    <submittedName>
        <fullName evidence="2">Uncharacterized protein LOC127750610</fullName>
    </submittedName>
</protein>
<dbReference type="GeneID" id="127750610"/>
<dbReference type="AlphaFoldDB" id="A0A9C6X3X9"/>
<organism evidence="1 2">
    <name type="scientific">Frankliniella occidentalis</name>
    <name type="common">Western flower thrips</name>
    <name type="synonym">Euthrips occidentalis</name>
    <dbReference type="NCBI Taxonomy" id="133901"/>
    <lineage>
        <taxon>Eukaryota</taxon>
        <taxon>Metazoa</taxon>
        <taxon>Ecdysozoa</taxon>
        <taxon>Arthropoda</taxon>
        <taxon>Hexapoda</taxon>
        <taxon>Insecta</taxon>
        <taxon>Pterygota</taxon>
        <taxon>Neoptera</taxon>
        <taxon>Paraneoptera</taxon>
        <taxon>Thysanoptera</taxon>
        <taxon>Terebrantia</taxon>
        <taxon>Thripoidea</taxon>
        <taxon>Thripidae</taxon>
        <taxon>Frankliniella</taxon>
    </lineage>
</organism>
<accession>A0A9C6X3X9</accession>
<name>A0A9C6X3X9_FRAOC</name>
<reference evidence="2" key="1">
    <citation type="submission" date="2025-08" db="UniProtKB">
        <authorList>
            <consortium name="RefSeq"/>
        </authorList>
    </citation>
    <scope>IDENTIFICATION</scope>
    <source>
        <tissue evidence="2">Whole organism</tissue>
    </source>
</reference>
<keyword evidence="1" id="KW-1185">Reference proteome</keyword>
<dbReference type="RefSeq" id="XP_052128679.1">
    <property type="nucleotide sequence ID" value="XM_052272719.1"/>
</dbReference>
<proteinExistence type="predicted"/>